<evidence type="ECO:0000313" key="3">
    <source>
        <dbReference type="Proteomes" id="UP001162060"/>
    </source>
</evidence>
<gene>
    <name evidence="2" type="ORF">PM001_LOCUS15363</name>
</gene>
<feature type="region of interest" description="Disordered" evidence="1">
    <location>
        <begin position="72"/>
        <end position="112"/>
    </location>
</feature>
<feature type="compositionally biased region" description="Low complexity" evidence="1">
    <location>
        <begin position="99"/>
        <end position="112"/>
    </location>
</feature>
<reference evidence="2" key="1">
    <citation type="submission" date="2024-01" db="EMBL/GenBank/DDBJ databases">
        <authorList>
            <person name="Webb A."/>
        </authorList>
    </citation>
    <scope>NUCLEOTIDE SEQUENCE</scope>
    <source>
        <strain evidence="2">Pm1</strain>
    </source>
</reference>
<evidence type="ECO:0000313" key="2">
    <source>
        <dbReference type="EMBL" id="CAK7930213.1"/>
    </source>
</evidence>
<name>A0AAV1U961_9STRA</name>
<evidence type="ECO:0000256" key="1">
    <source>
        <dbReference type="SAM" id="MobiDB-lite"/>
    </source>
</evidence>
<dbReference type="Proteomes" id="UP001162060">
    <property type="component" value="Unassembled WGS sequence"/>
</dbReference>
<comment type="caution">
    <text evidence="2">The sequence shown here is derived from an EMBL/GenBank/DDBJ whole genome shotgun (WGS) entry which is preliminary data.</text>
</comment>
<accession>A0AAV1U961</accession>
<organism evidence="2 3">
    <name type="scientific">Peronospora matthiolae</name>
    <dbReference type="NCBI Taxonomy" id="2874970"/>
    <lineage>
        <taxon>Eukaryota</taxon>
        <taxon>Sar</taxon>
        <taxon>Stramenopiles</taxon>
        <taxon>Oomycota</taxon>
        <taxon>Peronosporomycetes</taxon>
        <taxon>Peronosporales</taxon>
        <taxon>Peronosporaceae</taxon>
        <taxon>Peronospora</taxon>
    </lineage>
</organism>
<sequence>MYGTKEGRKECMYGYRSAAVPFQPTPRRCDNSAHFDRRRQPLRAACLCHQSPEPGRRRLTRVICPTSLARSRALQAGGAGGSGRTRATRSATRRRLARSGRLSLSKSLSLPR</sequence>
<protein>
    <submittedName>
        <fullName evidence="2">Uncharacterized protein</fullName>
    </submittedName>
</protein>
<dbReference type="EMBL" id="CAKLBY020000165">
    <property type="protein sequence ID" value="CAK7930213.1"/>
    <property type="molecule type" value="Genomic_DNA"/>
</dbReference>
<dbReference type="AlphaFoldDB" id="A0AAV1U961"/>
<proteinExistence type="predicted"/>